<evidence type="ECO:0008006" key="3">
    <source>
        <dbReference type="Google" id="ProtNLM"/>
    </source>
</evidence>
<reference evidence="1 2" key="1">
    <citation type="submission" date="2024-06" db="EMBL/GenBank/DDBJ databases">
        <title>Construction of an artificial bacterial consortium using nitrogen cycle bacteria from Cuatro Cienegas Basin and a mangrove forest.</title>
        <authorList>
            <person name="Aguilera-Najera D."/>
            <person name="Marquez-Cianci L."/>
            <person name="Martinez-Perez E."/>
            <person name="Rosas-Barrera M."/>
            <person name="Rodriguez-Cruz U.E."/>
            <person name="Tapia-Lopez R."/>
            <person name="Eguiarte L.E."/>
            <person name="Souza-Saldivar V."/>
        </authorList>
    </citation>
    <scope>NUCLEOTIDE SEQUENCE [LARGE SCALE GENOMIC DNA]</scope>
    <source>
        <strain evidence="1 2">S14-15</strain>
    </source>
</reference>
<dbReference type="RefSeq" id="WP_171465410.1">
    <property type="nucleotide sequence ID" value="NZ_JBEOME010000019.1"/>
</dbReference>
<name>A0ABV1SAJ1_BACAB</name>
<evidence type="ECO:0000313" key="2">
    <source>
        <dbReference type="Proteomes" id="UP001467674"/>
    </source>
</evidence>
<evidence type="ECO:0000313" key="1">
    <source>
        <dbReference type="EMBL" id="MER3123565.1"/>
    </source>
</evidence>
<organism evidence="1 2">
    <name type="scientific">Bacillus altitudinis</name>
    <dbReference type="NCBI Taxonomy" id="293387"/>
    <lineage>
        <taxon>Bacteria</taxon>
        <taxon>Bacillati</taxon>
        <taxon>Bacillota</taxon>
        <taxon>Bacilli</taxon>
        <taxon>Bacillales</taxon>
        <taxon>Bacillaceae</taxon>
        <taxon>Bacillus</taxon>
    </lineage>
</organism>
<gene>
    <name evidence="1" type="ORF">ABQG71_20615</name>
</gene>
<accession>A0ABV1SAJ1</accession>
<proteinExistence type="predicted"/>
<comment type="caution">
    <text evidence="1">The sequence shown here is derived from an EMBL/GenBank/DDBJ whole genome shotgun (WGS) entry which is preliminary data.</text>
</comment>
<sequence>MAFRSRKLKDELGNFIEKAKHCSFCGQIQAFHSVHGGHVGFKYGGGKKACQTCIKMIRKEEERLQQEECGYQSLGEKQAM</sequence>
<keyword evidence="2" id="KW-1185">Reference proteome</keyword>
<protein>
    <recommendedName>
        <fullName evidence="3">HNH endonuclease</fullName>
    </recommendedName>
</protein>
<dbReference type="Proteomes" id="UP001467674">
    <property type="component" value="Unassembled WGS sequence"/>
</dbReference>
<dbReference type="EMBL" id="JBEOME010000019">
    <property type="protein sequence ID" value="MER3123565.1"/>
    <property type="molecule type" value="Genomic_DNA"/>
</dbReference>